<name>A0ABD2QC28_9PLAT</name>
<keyword evidence="2" id="KW-1185">Reference proteome</keyword>
<protein>
    <submittedName>
        <fullName evidence="1">Uncharacterized protein</fullName>
    </submittedName>
</protein>
<dbReference type="InterPro" id="IPR009057">
    <property type="entry name" value="Homeodomain-like_sf"/>
</dbReference>
<evidence type="ECO:0000313" key="1">
    <source>
        <dbReference type="EMBL" id="KAL3317124.1"/>
    </source>
</evidence>
<dbReference type="AlphaFoldDB" id="A0ABD2QC28"/>
<dbReference type="Proteomes" id="UP001626550">
    <property type="component" value="Unassembled WGS sequence"/>
</dbReference>
<evidence type="ECO:0000313" key="2">
    <source>
        <dbReference type="Proteomes" id="UP001626550"/>
    </source>
</evidence>
<dbReference type="EMBL" id="JBJKFK010000425">
    <property type="protein sequence ID" value="KAL3317124.1"/>
    <property type="molecule type" value="Genomic_DNA"/>
</dbReference>
<proteinExistence type="predicted"/>
<dbReference type="SUPFAM" id="SSF46689">
    <property type="entry name" value="Homeodomain-like"/>
    <property type="match status" value="1"/>
</dbReference>
<sequence length="339" mass="39096">MDQKSYYSVKGNPFVSLRDDLIGIEDLQNDSFLKSLFDQVEKLQVLTDDEPVPAHLDITEHSPPVYPQTDEAQLHESTMISRNANELIKTEPNMMVDHQTNDSESHESISSPPTSTLRLLPLVNDLTLNDDSDIRNLLNSPKAMPKQKLKCEYHWFCGGVYYASKRNIPCTSIEKNLAFLILAPRKSRRLMPLDYNVELDDSVELQVSMSVPKTMEILAEVKMDDLLDSSDVSISLPRIKKFQNQPRTKKQSWTIMESCLLYYAKTHLKMAHWCQIRDFFFKKSSRPCLDVGLKDRWRTMTRNSSLFAQIQSHTKALLEKYGPLDQYTISIDTTKLEKQ</sequence>
<reference evidence="1 2" key="1">
    <citation type="submission" date="2024-11" db="EMBL/GenBank/DDBJ databases">
        <title>Adaptive evolution of stress response genes in parasites aligns with host niche diversity.</title>
        <authorList>
            <person name="Hahn C."/>
            <person name="Resl P."/>
        </authorList>
    </citation>
    <scope>NUCLEOTIDE SEQUENCE [LARGE SCALE GENOMIC DNA]</scope>
    <source>
        <strain evidence="1">EGGRZ-B1_66</strain>
        <tissue evidence="1">Body</tissue>
    </source>
</reference>
<comment type="caution">
    <text evidence="1">The sequence shown here is derived from an EMBL/GenBank/DDBJ whole genome shotgun (WGS) entry which is preliminary data.</text>
</comment>
<organism evidence="1 2">
    <name type="scientific">Cichlidogyrus casuarinus</name>
    <dbReference type="NCBI Taxonomy" id="1844966"/>
    <lineage>
        <taxon>Eukaryota</taxon>
        <taxon>Metazoa</taxon>
        <taxon>Spiralia</taxon>
        <taxon>Lophotrochozoa</taxon>
        <taxon>Platyhelminthes</taxon>
        <taxon>Monogenea</taxon>
        <taxon>Monopisthocotylea</taxon>
        <taxon>Dactylogyridea</taxon>
        <taxon>Ancyrocephalidae</taxon>
        <taxon>Cichlidogyrus</taxon>
    </lineage>
</organism>
<accession>A0ABD2QC28</accession>
<dbReference type="Gene3D" id="1.10.246.220">
    <property type="match status" value="1"/>
</dbReference>
<gene>
    <name evidence="1" type="ORF">Ciccas_004220</name>
</gene>